<dbReference type="AlphaFoldDB" id="A0A3S2W915"/>
<protein>
    <submittedName>
        <fullName evidence="1">DUF4957 domain-containing protein</fullName>
    </submittedName>
</protein>
<comment type="caution">
    <text evidence="1">The sequence shown here is derived from an EMBL/GenBank/DDBJ whole genome shotgun (WGS) entry which is preliminary data.</text>
</comment>
<dbReference type="RefSeq" id="WP_128197547.1">
    <property type="nucleotide sequence ID" value="NZ_SACJ01000015.1"/>
</dbReference>
<name>A0A3S2W915_9FLAO</name>
<dbReference type="PROSITE" id="PS51257">
    <property type="entry name" value="PROKAR_LIPOPROTEIN"/>
    <property type="match status" value="1"/>
</dbReference>
<keyword evidence="2" id="KW-1185">Reference proteome</keyword>
<reference evidence="1 2" key="1">
    <citation type="submission" date="2019-01" db="EMBL/GenBank/DDBJ databases">
        <authorList>
            <person name="Chen W.-M."/>
        </authorList>
    </citation>
    <scope>NUCLEOTIDE SEQUENCE [LARGE SCALE GENOMIC DNA]</scope>
    <source>
        <strain evidence="1 2">BBQ-12</strain>
    </source>
</reference>
<dbReference type="SUPFAM" id="SSF51126">
    <property type="entry name" value="Pectin lyase-like"/>
    <property type="match status" value="1"/>
</dbReference>
<accession>A0A3S2W915</accession>
<evidence type="ECO:0000313" key="1">
    <source>
        <dbReference type="EMBL" id="RVT71770.1"/>
    </source>
</evidence>
<dbReference type="Proteomes" id="UP000285211">
    <property type="component" value="Unassembled WGS sequence"/>
</dbReference>
<sequence>MKNSIIIFVVSILSCFMVSCEKDYNNWEVESGNDRLFRSLIFEVSKLQSTSVELKFTKSISATKYVFEFSKDNLEFKEIVKTVELSASSLVPFAPSSNLTKVEYREMFTDLDGTTGYSVRMKSVDETTGMESGYSQIYFETPPEQIFTNYLPTTNTIKLQWTVNPRVTNIVLYNADMQLIKDVTLTDAQKTLGEITFDNLSIGTKYIAKIFNGTNNRGTLNITTTGFAGSTVYKVLPTDTATSINTALTNLVSGGATDITVEFEVGKTYAIGGEIVVPTGVNNIAFTGSTGANGELPVLSNARFNVKTQVKDIIIQYLSTTSSGNFFIDLAAKIVNNITVEGCNVSNINSIVRVSGAAVIKDINVNNTWISNTGGYGVFNVGAGGVVNSINATNCTFTEISTRFADVRIATKVNFKNITCVNITTAMGHLWLFDNAKPSQVSIQNLIIGGPNGGAKINDTNGTYSNIPISYAGSYKTNDLIVDVRPFASIAVVPLNIYGLFVDPANKNFHIKEGVGFAGTGVAGDKRWF</sequence>
<organism evidence="1 2">
    <name type="scientific">Flavobacterium sufflavum</name>
    <dbReference type="NCBI Taxonomy" id="1921138"/>
    <lineage>
        <taxon>Bacteria</taxon>
        <taxon>Pseudomonadati</taxon>
        <taxon>Bacteroidota</taxon>
        <taxon>Flavobacteriia</taxon>
        <taxon>Flavobacteriales</taxon>
        <taxon>Flavobacteriaceae</taxon>
        <taxon>Flavobacterium</taxon>
    </lineage>
</organism>
<dbReference type="InterPro" id="IPR011050">
    <property type="entry name" value="Pectin_lyase_fold/virulence"/>
</dbReference>
<evidence type="ECO:0000313" key="2">
    <source>
        <dbReference type="Proteomes" id="UP000285211"/>
    </source>
</evidence>
<proteinExistence type="predicted"/>
<dbReference type="OrthoDB" id="691503at2"/>
<dbReference type="EMBL" id="SACJ01000015">
    <property type="protein sequence ID" value="RVT71770.1"/>
    <property type="molecule type" value="Genomic_DNA"/>
</dbReference>
<gene>
    <name evidence="1" type="ORF">EOD40_16865</name>
</gene>